<feature type="non-terminal residue" evidence="3">
    <location>
        <position position="1"/>
    </location>
</feature>
<dbReference type="Pfam" id="PF13426">
    <property type="entry name" value="PAS_9"/>
    <property type="match status" value="1"/>
</dbReference>
<feature type="domain" description="PAS" evidence="1">
    <location>
        <begin position="29"/>
        <end position="100"/>
    </location>
</feature>
<dbReference type="NCBIfam" id="TIGR00229">
    <property type="entry name" value="sensory_box"/>
    <property type="match status" value="2"/>
</dbReference>
<dbReference type="InterPro" id="IPR035965">
    <property type="entry name" value="PAS-like_dom_sf"/>
</dbReference>
<evidence type="ECO:0000259" key="1">
    <source>
        <dbReference type="PROSITE" id="PS50112"/>
    </source>
</evidence>
<feature type="domain" description="PAC" evidence="2">
    <location>
        <begin position="228"/>
        <end position="269"/>
    </location>
</feature>
<name>X0U616_9ZZZZ</name>
<dbReference type="SMART" id="SM00091">
    <property type="entry name" value="PAS"/>
    <property type="match status" value="2"/>
</dbReference>
<dbReference type="PANTHER" id="PTHR44757">
    <property type="entry name" value="DIGUANYLATE CYCLASE DGCP"/>
    <property type="match status" value="1"/>
</dbReference>
<dbReference type="EMBL" id="BARS01023840">
    <property type="protein sequence ID" value="GAG01199.1"/>
    <property type="molecule type" value="Genomic_DNA"/>
</dbReference>
<dbReference type="InterPro" id="IPR001610">
    <property type="entry name" value="PAC"/>
</dbReference>
<comment type="caution">
    <text evidence="3">The sequence shown here is derived from an EMBL/GenBank/DDBJ whole genome shotgun (WGS) entry which is preliminary data.</text>
</comment>
<dbReference type="SMART" id="SM00086">
    <property type="entry name" value="PAC"/>
    <property type="match status" value="2"/>
</dbReference>
<dbReference type="CDD" id="cd00130">
    <property type="entry name" value="PAS"/>
    <property type="match status" value="2"/>
</dbReference>
<dbReference type="InterPro" id="IPR000014">
    <property type="entry name" value="PAS"/>
</dbReference>
<dbReference type="AlphaFoldDB" id="X0U616"/>
<feature type="domain" description="PAS" evidence="1">
    <location>
        <begin position="154"/>
        <end position="224"/>
    </location>
</feature>
<evidence type="ECO:0008006" key="4">
    <source>
        <dbReference type="Google" id="ProtNLM"/>
    </source>
</evidence>
<dbReference type="InterPro" id="IPR000700">
    <property type="entry name" value="PAS-assoc_C"/>
</dbReference>
<feature type="domain" description="PAC" evidence="2">
    <location>
        <begin position="103"/>
        <end position="153"/>
    </location>
</feature>
<reference evidence="3" key="1">
    <citation type="journal article" date="2014" name="Front. Microbiol.">
        <title>High frequency of phylogenetically diverse reductive dehalogenase-homologous genes in deep subseafloor sedimentary metagenomes.</title>
        <authorList>
            <person name="Kawai M."/>
            <person name="Futagami T."/>
            <person name="Toyoda A."/>
            <person name="Takaki Y."/>
            <person name="Nishi S."/>
            <person name="Hori S."/>
            <person name="Arai W."/>
            <person name="Tsubouchi T."/>
            <person name="Morono Y."/>
            <person name="Uchiyama I."/>
            <person name="Ito T."/>
            <person name="Fujiyama A."/>
            <person name="Inagaki F."/>
            <person name="Takami H."/>
        </authorList>
    </citation>
    <scope>NUCLEOTIDE SEQUENCE</scope>
    <source>
        <strain evidence="3">Expedition CK06-06</strain>
    </source>
</reference>
<dbReference type="Gene3D" id="3.30.450.20">
    <property type="entry name" value="PAS domain"/>
    <property type="match status" value="2"/>
</dbReference>
<dbReference type="PANTHER" id="PTHR44757:SF2">
    <property type="entry name" value="BIOFILM ARCHITECTURE MAINTENANCE PROTEIN MBAA"/>
    <property type="match status" value="1"/>
</dbReference>
<protein>
    <recommendedName>
        <fullName evidence="4">PAS domain-containing protein</fullName>
    </recommendedName>
</protein>
<evidence type="ECO:0000259" key="2">
    <source>
        <dbReference type="PROSITE" id="PS50113"/>
    </source>
</evidence>
<dbReference type="SUPFAM" id="SSF55785">
    <property type="entry name" value="PYP-like sensor domain (PAS domain)"/>
    <property type="match status" value="2"/>
</dbReference>
<sequence>LVMMVLFIALALAYLGGRLARESCALRASEAKFRALFESAGDAIFLADPDTGEILDANSAAAKLIGRERSQIIGMHQSQLHPADQVEDYRQKFERHIREGRAADFEAEALRADGSTVPVFIGASLVEVAGRTVIQGRFVDLTERKRAEEALRQSEDRFRSLVESTSDWIWEVDENGVYTYVSPRVRDILGYEPEEVIGKTPFDLMPPEEAARVGDAFGELAASREPLVALENTNLHKDGHLVVLETSGVPVFDADGTFRGYRGVDRDIT</sequence>
<evidence type="ECO:0000313" key="3">
    <source>
        <dbReference type="EMBL" id="GAG01199.1"/>
    </source>
</evidence>
<gene>
    <name evidence="3" type="ORF">S01H1_37930</name>
</gene>
<dbReference type="InterPro" id="IPR013656">
    <property type="entry name" value="PAS_4"/>
</dbReference>
<accession>X0U616</accession>
<dbReference type="Pfam" id="PF08448">
    <property type="entry name" value="PAS_4"/>
    <property type="match status" value="1"/>
</dbReference>
<dbReference type="InterPro" id="IPR052155">
    <property type="entry name" value="Biofilm_reg_signaling"/>
</dbReference>
<dbReference type="PROSITE" id="PS50112">
    <property type="entry name" value="PAS"/>
    <property type="match status" value="2"/>
</dbReference>
<dbReference type="PROSITE" id="PS50113">
    <property type="entry name" value="PAC"/>
    <property type="match status" value="2"/>
</dbReference>
<feature type="non-terminal residue" evidence="3">
    <location>
        <position position="269"/>
    </location>
</feature>
<proteinExistence type="predicted"/>
<organism evidence="3">
    <name type="scientific">marine sediment metagenome</name>
    <dbReference type="NCBI Taxonomy" id="412755"/>
    <lineage>
        <taxon>unclassified sequences</taxon>
        <taxon>metagenomes</taxon>
        <taxon>ecological metagenomes</taxon>
    </lineage>
</organism>